<keyword evidence="1" id="KW-0812">Transmembrane</keyword>
<gene>
    <name evidence="2" type="ordered locus">Dalk_5229</name>
</gene>
<dbReference type="EMBL" id="CP001322">
    <property type="protein sequence ID" value="ACL06899.1"/>
    <property type="molecule type" value="Genomic_DNA"/>
</dbReference>
<dbReference type="Proteomes" id="UP000000739">
    <property type="component" value="Chromosome"/>
</dbReference>
<dbReference type="Pfam" id="PF20619">
    <property type="entry name" value="DUF6804"/>
    <property type="match status" value="1"/>
</dbReference>
<name>B8FEB8_DESAL</name>
<evidence type="ECO:0000256" key="1">
    <source>
        <dbReference type="SAM" id="Phobius"/>
    </source>
</evidence>
<keyword evidence="1" id="KW-0472">Membrane</keyword>
<proteinExistence type="predicted"/>
<reference evidence="2 3" key="1">
    <citation type="journal article" date="2012" name="Environ. Microbiol.">
        <title>The genome sequence of Desulfatibacillum alkenivorans AK-01: a blueprint for anaerobic alkane oxidation.</title>
        <authorList>
            <person name="Callaghan A.V."/>
            <person name="Morris B.E."/>
            <person name="Pereira I.A."/>
            <person name="McInerney M.J."/>
            <person name="Austin R.N."/>
            <person name="Groves J.T."/>
            <person name="Kukor J.J."/>
            <person name="Suflita J.M."/>
            <person name="Young L.Y."/>
            <person name="Zylstra G.J."/>
            <person name="Wawrik B."/>
        </authorList>
    </citation>
    <scope>NUCLEOTIDE SEQUENCE [LARGE SCALE GENOMIC DNA]</scope>
    <source>
        <strain evidence="2 3">AK-01</strain>
    </source>
</reference>
<evidence type="ECO:0000313" key="2">
    <source>
        <dbReference type="EMBL" id="ACL06899.1"/>
    </source>
</evidence>
<keyword evidence="1" id="KW-1133">Transmembrane helix</keyword>
<sequence length="104" mass="11887">MLISKIVSITMLLWALYPENPYGYYVLLRIVLFIVCIFFVIDAKEKLNTPMAVAFGITGIIYNPVISIHLTREIWTVINVLTVFLFGLEGFLFRKPNGGTDEQE</sequence>
<accession>B8FEB8</accession>
<dbReference type="HOGENOM" id="CLU_171094_0_0_7"/>
<keyword evidence="3" id="KW-1185">Reference proteome</keyword>
<dbReference type="KEGG" id="dal:Dalk_5229"/>
<feature type="transmembrane region" description="Helical" evidence="1">
    <location>
        <begin position="22"/>
        <end position="41"/>
    </location>
</feature>
<feature type="transmembrane region" description="Helical" evidence="1">
    <location>
        <begin position="48"/>
        <end position="68"/>
    </location>
</feature>
<protein>
    <submittedName>
        <fullName evidence="2">Uncharacterized protein</fullName>
    </submittedName>
</protein>
<dbReference type="InterPro" id="IPR046548">
    <property type="entry name" value="DUF6804"/>
</dbReference>
<dbReference type="RefSeq" id="WP_015949935.1">
    <property type="nucleotide sequence ID" value="NC_011768.1"/>
</dbReference>
<evidence type="ECO:0000313" key="3">
    <source>
        <dbReference type="Proteomes" id="UP000000739"/>
    </source>
</evidence>
<feature type="transmembrane region" description="Helical" evidence="1">
    <location>
        <begin position="74"/>
        <end position="93"/>
    </location>
</feature>
<organism evidence="2 3">
    <name type="scientific">Desulfatibacillum aliphaticivorans</name>
    <dbReference type="NCBI Taxonomy" id="218208"/>
    <lineage>
        <taxon>Bacteria</taxon>
        <taxon>Pseudomonadati</taxon>
        <taxon>Thermodesulfobacteriota</taxon>
        <taxon>Desulfobacteria</taxon>
        <taxon>Desulfobacterales</taxon>
        <taxon>Desulfatibacillaceae</taxon>
        <taxon>Desulfatibacillum</taxon>
    </lineage>
</organism>
<dbReference type="AlphaFoldDB" id="B8FEB8"/>